<comment type="caution">
    <text evidence="2">The sequence shown here is derived from an EMBL/GenBank/DDBJ whole genome shotgun (WGS) entry which is preliminary data.</text>
</comment>
<dbReference type="RefSeq" id="WP_190253068.1">
    <property type="nucleotide sequence ID" value="NZ_BMPI01000030.1"/>
</dbReference>
<keyword evidence="1" id="KW-1133">Transmembrane helix</keyword>
<name>A0A917U1K1_9ACTN</name>
<protein>
    <submittedName>
        <fullName evidence="2">Uncharacterized protein</fullName>
    </submittedName>
</protein>
<reference evidence="2" key="1">
    <citation type="journal article" date="2014" name="Int. J. Syst. Evol. Microbiol.">
        <title>Complete genome sequence of Corynebacterium casei LMG S-19264T (=DSM 44701T), isolated from a smear-ripened cheese.</title>
        <authorList>
            <consortium name="US DOE Joint Genome Institute (JGI-PGF)"/>
            <person name="Walter F."/>
            <person name="Albersmeier A."/>
            <person name="Kalinowski J."/>
            <person name="Ruckert C."/>
        </authorList>
    </citation>
    <scope>NUCLEOTIDE SEQUENCE</scope>
    <source>
        <strain evidence="2">JCM 19831</strain>
    </source>
</reference>
<reference evidence="2" key="2">
    <citation type="submission" date="2020-09" db="EMBL/GenBank/DDBJ databases">
        <authorList>
            <person name="Sun Q."/>
            <person name="Ohkuma M."/>
        </authorList>
    </citation>
    <scope>NUCLEOTIDE SEQUENCE</scope>
    <source>
        <strain evidence="2">JCM 19831</strain>
    </source>
</reference>
<feature type="transmembrane region" description="Helical" evidence="1">
    <location>
        <begin position="53"/>
        <end position="71"/>
    </location>
</feature>
<dbReference type="Proteomes" id="UP000642070">
    <property type="component" value="Unassembled WGS sequence"/>
</dbReference>
<dbReference type="AlphaFoldDB" id="A0A917U1K1"/>
<proteinExistence type="predicted"/>
<feature type="transmembrane region" description="Helical" evidence="1">
    <location>
        <begin position="22"/>
        <end position="41"/>
    </location>
</feature>
<dbReference type="EMBL" id="BMPI01000030">
    <property type="protein sequence ID" value="GGM48372.1"/>
    <property type="molecule type" value="Genomic_DNA"/>
</dbReference>
<gene>
    <name evidence="2" type="ORF">GCM10007977_057430</name>
</gene>
<evidence type="ECO:0000313" key="3">
    <source>
        <dbReference type="Proteomes" id="UP000642070"/>
    </source>
</evidence>
<evidence type="ECO:0000256" key="1">
    <source>
        <dbReference type="SAM" id="Phobius"/>
    </source>
</evidence>
<keyword evidence="1" id="KW-0472">Membrane</keyword>
<keyword evidence="3" id="KW-1185">Reference proteome</keyword>
<feature type="transmembrane region" description="Helical" evidence="1">
    <location>
        <begin position="107"/>
        <end position="125"/>
    </location>
</feature>
<evidence type="ECO:0000313" key="2">
    <source>
        <dbReference type="EMBL" id="GGM48372.1"/>
    </source>
</evidence>
<accession>A0A917U1K1</accession>
<organism evidence="2 3">
    <name type="scientific">Dactylosporangium sucinum</name>
    <dbReference type="NCBI Taxonomy" id="1424081"/>
    <lineage>
        <taxon>Bacteria</taxon>
        <taxon>Bacillati</taxon>
        <taxon>Actinomycetota</taxon>
        <taxon>Actinomycetes</taxon>
        <taxon>Micromonosporales</taxon>
        <taxon>Micromonosporaceae</taxon>
        <taxon>Dactylosporangium</taxon>
    </lineage>
</organism>
<keyword evidence="1" id="KW-0812">Transmembrane</keyword>
<feature type="transmembrane region" description="Helical" evidence="1">
    <location>
        <begin position="83"/>
        <end position="101"/>
    </location>
</feature>
<sequence>MSITETVAPVATRKRVPVAVRIAQFVLLVPLGAFQLVASVAFSLTMPMSGRDYAVAAWAVLMSLACVVTGLRLGRGGRALRGALGLLAAQTAFSLVKLTVFGESASLVFLAVVAVGAGLLALPASRQHFRA</sequence>